<feature type="binding site" evidence="4">
    <location>
        <position position="106"/>
    </location>
    <ligand>
        <name>pyridoxal 5'-phosphate</name>
        <dbReference type="ChEBI" id="CHEBI:597326"/>
    </ligand>
</feature>
<dbReference type="InterPro" id="IPR015422">
    <property type="entry name" value="PyrdxlP-dep_Trfase_small"/>
</dbReference>
<comment type="subunit">
    <text evidence="4 6">Homodimer.</text>
</comment>
<dbReference type="PIRSF" id="PIRSF038800">
    <property type="entry name" value="KYNU"/>
    <property type="match status" value="1"/>
</dbReference>
<dbReference type="GO" id="GO:0019441">
    <property type="term" value="P:L-tryptophan catabolic process to kynurenine"/>
    <property type="evidence" value="ECO:0007669"/>
    <property type="project" value="TreeGrafter"/>
</dbReference>
<evidence type="ECO:0000256" key="4">
    <source>
        <dbReference type="HAMAP-Rule" id="MF_01970"/>
    </source>
</evidence>
<dbReference type="UniPathway" id="UPA00334">
    <property type="reaction ID" value="UER00455"/>
</dbReference>
<dbReference type="HAMAP" id="MF_01970">
    <property type="entry name" value="Kynureninase"/>
    <property type="match status" value="1"/>
</dbReference>
<dbReference type="SUPFAM" id="SSF53383">
    <property type="entry name" value="PLP-dependent transferases"/>
    <property type="match status" value="1"/>
</dbReference>
<dbReference type="UniPathway" id="UPA00253">
    <property type="reaction ID" value="UER00329"/>
</dbReference>
<keyword evidence="8" id="KW-1185">Reference proteome</keyword>
<dbReference type="Proteomes" id="UP000270046">
    <property type="component" value="Chromosome"/>
</dbReference>
<comment type="catalytic activity">
    <reaction evidence="4 6">
        <text>L-kynurenine + H2O = anthranilate + L-alanine + H(+)</text>
        <dbReference type="Rhea" id="RHEA:16813"/>
        <dbReference type="ChEBI" id="CHEBI:15377"/>
        <dbReference type="ChEBI" id="CHEBI:15378"/>
        <dbReference type="ChEBI" id="CHEBI:16567"/>
        <dbReference type="ChEBI" id="CHEBI:57959"/>
        <dbReference type="ChEBI" id="CHEBI:57972"/>
        <dbReference type="EC" id="3.7.1.3"/>
    </reaction>
</comment>
<dbReference type="Pfam" id="PF22580">
    <property type="entry name" value="KYNU_C"/>
    <property type="match status" value="1"/>
</dbReference>
<dbReference type="GO" id="GO:0019805">
    <property type="term" value="P:quinolinate biosynthetic process"/>
    <property type="evidence" value="ECO:0007669"/>
    <property type="project" value="UniProtKB-UniRule"/>
</dbReference>
<comment type="catalytic activity">
    <reaction evidence="6">
        <text>3-hydroxy-L-kynurenine + H2O = 3-hydroxyanthranilate + L-alanine + H(+)</text>
        <dbReference type="Rhea" id="RHEA:25143"/>
        <dbReference type="ChEBI" id="CHEBI:15377"/>
        <dbReference type="ChEBI" id="CHEBI:15378"/>
        <dbReference type="ChEBI" id="CHEBI:36559"/>
        <dbReference type="ChEBI" id="CHEBI:57972"/>
        <dbReference type="ChEBI" id="CHEBI:58125"/>
        <dbReference type="EC" id="3.7.1.3"/>
    </reaction>
</comment>
<dbReference type="Gene3D" id="3.40.640.10">
    <property type="entry name" value="Type I PLP-dependent aspartate aminotransferase-like (Major domain)"/>
    <property type="match status" value="1"/>
</dbReference>
<dbReference type="EMBL" id="CP032869">
    <property type="protein sequence ID" value="AYL95496.1"/>
    <property type="molecule type" value="Genomic_DNA"/>
</dbReference>
<dbReference type="GO" id="GO:0043420">
    <property type="term" value="P:anthranilate metabolic process"/>
    <property type="evidence" value="ECO:0007669"/>
    <property type="project" value="TreeGrafter"/>
</dbReference>
<keyword evidence="3 4" id="KW-0663">Pyridoxal phosphate</keyword>
<evidence type="ECO:0000313" key="8">
    <source>
        <dbReference type="Proteomes" id="UP000270046"/>
    </source>
</evidence>
<dbReference type="GO" id="GO:0030170">
    <property type="term" value="F:pyridoxal phosphate binding"/>
    <property type="evidence" value="ECO:0007669"/>
    <property type="project" value="UniProtKB-UniRule"/>
</dbReference>
<dbReference type="GO" id="GO:0009435">
    <property type="term" value="P:NAD+ biosynthetic process"/>
    <property type="evidence" value="ECO:0007669"/>
    <property type="project" value="UniProtKB-UniRule"/>
</dbReference>
<evidence type="ECO:0000256" key="3">
    <source>
        <dbReference type="ARBA" id="ARBA00022898"/>
    </source>
</evidence>
<dbReference type="KEGG" id="muh:HYN43_009405"/>
<feature type="binding site" evidence="4">
    <location>
        <position position="105"/>
    </location>
    <ligand>
        <name>pyridoxal 5'-phosphate</name>
        <dbReference type="ChEBI" id="CHEBI:597326"/>
    </ligand>
</feature>
<dbReference type="InterPro" id="IPR015424">
    <property type="entry name" value="PyrdxlP-dep_Trfase"/>
</dbReference>
<evidence type="ECO:0000256" key="6">
    <source>
        <dbReference type="PIRNR" id="PIRNR038800"/>
    </source>
</evidence>
<protein>
    <recommendedName>
        <fullName evidence="4 5">Kynureninase</fullName>
        <ecNumber evidence="4 5">3.7.1.3</ecNumber>
    </recommendedName>
    <alternativeName>
        <fullName evidence="4">L-kynurenine hydrolase</fullName>
    </alternativeName>
</protein>
<dbReference type="GO" id="GO:0030429">
    <property type="term" value="F:kynureninase activity"/>
    <property type="evidence" value="ECO:0007669"/>
    <property type="project" value="UniProtKB-UniRule"/>
</dbReference>
<feature type="binding site" evidence="4">
    <location>
        <position position="218"/>
    </location>
    <ligand>
        <name>pyridoxal 5'-phosphate</name>
        <dbReference type="ChEBI" id="CHEBI:597326"/>
    </ligand>
</feature>
<comment type="function">
    <text evidence="4 6">Catalyzes the cleavage of L-kynurenine (L-Kyn) and L-3-hydroxykynurenine (L-3OHKyn) into anthranilic acid (AA) and 3-hydroxyanthranilic acid (3-OHAA), respectively.</text>
</comment>
<accession>A0A494VK52</accession>
<reference evidence="7 8" key="1">
    <citation type="submission" date="2018-10" db="EMBL/GenBank/DDBJ databases">
        <title>Genome sequencing of Mucilaginibacter sp. HYN0043.</title>
        <authorList>
            <person name="Kim M."/>
            <person name="Yi H."/>
        </authorList>
    </citation>
    <scope>NUCLEOTIDE SEQUENCE [LARGE SCALE GENOMIC DNA]</scope>
    <source>
        <strain evidence="7 8">HYN0043</strain>
    </source>
</reference>
<dbReference type="FunFam" id="3.40.640.10:FF:000031">
    <property type="entry name" value="Kynureninase"/>
    <property type="match status" value="1"/>
</dbReference>
<evidence type="ECO:0000256" key="5">
    <source>
        <dbReference type="NCBIfam" id="TIGR01814"/>
    </source>
</evidence>
<comment type="pathway">
    <text evidence="4 6">Amino-acid degradation; L-kynurenine degradation; L-alanine and anthranilate from L-kynurenine: step 1/1.</text>
</comment>
<comment type="cofactor">
    <cofactor evidence="4 6">
        <name>pyridoxal 5'-phosphate</name>
        <dbReference type="ChEBI" id="CHEBI:597326"/>
    </cofactor>
</comment>
<feature type="modified residue" description="N6-(pyridoxal phosphate)lysine" evidence="4">
    <location>
        <position position="244"/>
    </location>
</feature>
<dbReference type="AlphaFoldDB" id="A0A494VK52"/>
<feature type="binding site" evidence="4">
    <location>
        <position position="274"/>
    </location>
    <ligand>
        <name>pyridoxal 5'-phosphate</name>
        <dbReference type="ChEBI" id="CHEBI:597326"/>
    </ligand>
</feature>
<feature type="binding site" evidence="4">
    <location>
        <position position="221"/>
    </location>
    <ligand>
        <name>pyridoxal 5'-phosphate</name>
        <dbReference type="ChEBI" id="CHEBI:597326"/>
    </ligand>
</feature>
<feature type="binding site" evidence="4">
    <location>
        <begin position="133"/>
        <end position="136"/>
    </location>
    <ligand>
        <name>pyridoxal 5'-phosphate</name>
        <dbReference type="ChEBI" id="CHEBI:597326"/>
    </ligand>
</feature>
<comment type="caution">
    <text evidence="4">Lacks conserved residue(s) required for the propagation of feature annotation.</text>
</comment>
<dbReference type="InterPro" id="IPR010111">
    <property type="entry name" value="Kynureninase"/>
</dbReference>
<comment type="pathway">
    <text evidence="4 6">Cofactor biosynthesis; NAD(+) biosynthesis; quinolinate from L-kynurenine: step 2/3.</text>
</comment>
<feature type="binding site" evidence="4">
    <location>
        <position position="302"/>
    </location>
    <ligand>
        <name>pyridoxal 5'-phosphate</name>
        <dbReference type="ChEBI" id="CHEBI:597326"/>
    </ligand>
</feature>
<evidence type="ECO:0000256" key="2">
    <source>
        <dbReference type="ARBA" id="ARBA00022801"/>
    </source>
</evidence>
<evidence type="ECO:0000256" key="1">
    <source>
        <dbReference type="ARBA" id="ARBA00022642"/>
    </source>
</evidence>
<dbReference type="InterPro" id="IPR015421">
    <property type="entry name" value="PyrdxlP-dep_Trfase_major"/>
</dbReference>
<gene>
    <name evidence="4 7" type="primary">kynU</name>
    <name evidence="7" type="ORF">HYN43_009405</name>
</gene>
<organism evidence="7 8">
    <name type="scientific">Mucilaginibacter celer</name>
    <dbReference type="NCBI Taxonomy" id="2305508"/>
    <lineage>
        <taxon>Bacteria</taxon>
        <taxon>Pseudomonadati</taxon>
        <taxon>Bacteroidota</taxon>
        <taxon>Sphingobacteriia</taxon>
        <taxon>Sphingobacteriales</taxon>
        <taxon>Sphingobacteriaceae</taxon>
        <taxon>Mucilaginibacter</taxon>
    </lineage>
</organism>
<dbReference type="PANTHER" id="PTHR14084">
    <property type="entry name" value="KYNURENINASE"/>
    <property type="match status" value="1"/>
</dbReference>
<dbReference type="EC" id="3.7.1.3" evidence="4 5"/>
<dbReference type="Gene3D" id="3.90.1150.10">
    <property type="entry name" value="Aspartate Aminotransferase, domain 1"/>
    <property type="match status" value="1"/>
</dbReference>
<dbReference type="RefSeq" id="WP_119411455.1">
    <property type="nucleotide sequence ID" value="NZ_CP032869.1"/>
</dbReference>
<dbReference type="NCBIfam" id="TIGR01814">
    <property type="entry name" value="kynureninase"/>
    <property type="match status" value="1"/>
</dbReference>
<dbReference type="GO" id="GO:0097053">
    <property type="term" value="P:L-kynurenine catabolic process"/>
    <property type="evidence" value="ECO:0007669"/>
    <property type="project" value="UniProtKB-UniRule"/>
</dbReference>
<keyword evidence="2 4" id="KW-0378">Hydrolase</keyword>
<proteinExistence type="inferred from homology"/>
<keyword evidence="1 4" id="KW-0662">Pyridine nucleotide biosynthesis</keyword>
<feature type="binding site" evidence="4">
    <location>
        <position position="243"/>
    </location>
    <ligand>
        <name>pyridoxal 5'-phosphate</name>
        <dbReference type="ChEBI" id="CHEBI:597326"/>
    </ligand>
</feature>
<name>A0A494VK52_9SPHI</name>
<dbReference type="OrthoDB" id="9812626at2"/>
<dbReference type="PANTHER" id="PTHR14084:SF0">
    <property type="entry name" value="KYNURENINASE"/>
    <property type="match status" value="1"/>
</dbReference>
<evidence type="ECO:0000313" key="7">
    <source>
        <dbReference type="EMBL" id="AYL95496.1"/>
    </source>
</evidence>
<sequence>MNYQNNLEFAKQQDQLDPLKNFRNQFLIPRHKGEDVVYLCGNSLGLQPITAQQYLNDQLNNWKNLAVEGWFQGDDPWLDYHKSLSGSIARIVGAQENEVAVMNSLTVNLHLLMVSFYKPDNKRFKIIMEGGAFPSDQYAMESQVKYHGFDPKDAIIEIFPREGEFTLRTEDIISTIHQNQNELALVLFGGINYYTGQFFDLKAITDAAHQAGAYSGFDLAHAAGNVPLKLHEWGADFACWCSYKYMNSGPGGISGIFVHEKHFTDGQLNRFAGWWGYRQDNRFLMAPGFDPAHGANGWQVSTSPILLLALFKASMAIFDTAGDISILRRKSESLTGYLEFLINDINTNQNEEVFKIITPAAPETRGCQLSVVCKRNAKATFNFLAENGVIGDWREPDVIRLSPVPLYNTFEDVYKTAALLATSITTL</sequence>
<dbReference type="GO" id="GO:0005737">
    <property type="term" value="C:cytoplasm"/>
    <property type="evidence" value="ECO:0007669"/>
    <property type="project" value="UniProtKB-UniRule"/>
</dbReference>
<comment type="similarity">
    <text evidence="4 6">Belongs to the kynureninase family.</text>
</comment>